<dbReference type="Proteomes" id="UP000663929">
    <property type="component" value="Chromosome"/>
</dbReference>
<dbReference type="KEGG" id="scor:J3U87_12605"/>
<dbReference type="InterPro" id="IPR003658">
    <property type="entry name" value="Anti-sigma_ant"/>
</dbReference>
<keyword evidence="5" id="KW-1185">Reference proteome</keyword>
<comment type="similarity">
    <text evidence="1 2">Belongs to the anti-sigma-factor antagonist family.</text>
</comment>
<sequence>MAELTIHAVQKDSAKILYPDGYINAHTVQEFEKSLQSILEEKNFRIIINCRDLQYINSSGLGVLMGVIEEIQENEGFLWLSNMNETVFNIFDTLGFTHLFNVYQTEEEAIGAITQ</sequence>
<dbReference type="Gene3D" id="3.30.750.24">
    <property type="entry name" value="STAS domain"/>
    <property type="match status" value="1"/>
</dbReference>
<dbReference type="AlphaFoldDB" id="A0A8A4TVU2"/>
<dbReference type="PROSITE" id="PS50801">
    <property type="entry name" value="STAS"/>
    <property type="match status" value="1"/>
</dbReference>
<dbReference type="PANTHER" id="PTHR33495">
    <property type="entry name" value="ANTI-SIGMA FACTOR ANTAGONIST TM_1081-RELATED-RELATED"/>
    <property type="match status" value="1"/>
</dbReference>
<dbReference type="RefSeq" id="WP_237383390.1">
    <property type="nucleotide sequence ID" value="NZ_CP071793.1"/>
</dbReference>
<accession>A0A8A4TVU2</accession>
<evidence type="ECO:0000256" key="2">
    <source>
        <dbReference type="RuleBase" id="RU003749"/>
    </source>
</evidence>
<feature type="domain" description="STAS" evidence="3">
    <location>
        <begin position="4"/>
        <end position="113"/>
    </location>
</feature>
<gene>
    <name evidence="4" type="ORF">J3U87_12605</name>
</gene>
<dbReference type="Pfam" id="PF01740">
    <property type="entry name" value="STAS"/>
    <property type="match status" value="1"/>
</dbReference>
<name>A0A8A4TVU2_SULCO</name>
<dbReference type="CDD" id="cd07043">
    <property type="entry name" value="STAS_anti-anti-sigma_factors"/>
    <property type="match status" value="1"/>
</dbReference>
<reference evidence="4" key="1">
    <citation type="submission" date="2021-03" db="EMBL/GenBank/DDBJ databases">
        <title>Acanthopleuribacteraceae sp. M133.</title>
        <authorList>
            <person name="Wang G."/>
        </authorList>
    </citation>
    <scope>NUCLEOTIDE SEQUENCE</scope>
    <source>
        <strain evidence="4">M133</strain>
    </source>
</reference>
<evidence type="ECO:0000313" key="4">
    <source>
        <dbReference type="EMBL" id="QTD53288.1"/>
    </source>
</evidence>
<dbReference type="InterPro" id="IPR002645">
    <property type="entry name" value="STAS_dom"/>
</dbReference>
<dbReference type="InterPro" id="IPR036513">
    <property type="entry name" value="STAS_dom_sf"/>
</dbReference>
<evidence type="ECO:0000313" key="5">
    <source>
        <dbReference type="Proteomes" id="UP000663929"/>
    </source>
</evidence>
<protein>
    <recommendedName>
        <fullName evidence="2">Anti-sigma factor antagonist</fullName>
    </recommendedName>
</protein>
<proteinExistence type="inferred from homology"/>
<dbReference type="NCBIfam" id="TIGR00377">
    <property type="entry name" value="ant_ant_sig"/>
    <property type="match status" value="1"/>
</dbReference>
<dbReference type="SUPFAM" id="SSF52091">
    <property type="entry name" value="SpoIIaa-like"/>
    <property type="match status" value="1"/>
</dbReference>
<dbReference type="EMBL" id="CP071793">
    <property type="protein sequence ID" value="QTD53288.1"/>
    <property type="molecule type" value="Genomic_DNA"/>
</dbReference>
<evidence type="ECO:0000256" key="1">
    <source>
        <dbReference type="ARBA" id="ARBA00009013"/>
    </source>
</evidence>
<evidence type="ECO:0000259" key="3">
    <source>
        <dbReference type="PROSITE" id="PS50801"/>
    </source>
</evidence>
<dbReference type="GO" id="GO:0043856">
    <property type="term" value="F:anti-sigma factor antagonist activity"/>
    <property type="evidence" value="ECO:0007669"/>
    <property type="project" value="InterPro"/>
</dbReference>
<organism evidence="4 5">
    <name type="scientific">Sulfidibacter corallicola</name>
    <dbReference type="NCBI Taxonomy" id="2818388"/>
    <lineage>
        <taxon>Bacteria</taxon>
        <taxon>Pseudomonadati</taxon>
        <taxon>Acidobacteriota</taxon>
        <taxon>Holophagae</taxon>
        <taxon>Acanthopleuribacterales</taxon>
        <taxon>Acanthopleuribacteraceae</taxon>
        <taxon>Sulfidibacter</taxon>
    </lineage>
</organism>